<dbReference type="CDD" id="cd00082">
    <property type="entry name" value="HisKA"/>
    <property type="match status" value="1"/>
</dbReference>
<organism evidence="12 13">
    <name type="scientific">Epibacterium ulvae</name>
    <dbReference type="NCBI Taxonomy" id="1156985"/>
    <lineage>
        <taxon>Bacteria</taxon>
        <taxon>Pseudomonadati</taxon>
        <taxon>Pseudomonadota</taxon>
        <taxon>Alphaproteobacteria</taxon>
        <taxon>Rhodobacterales</taxon>
        <taxon>Roseobacteraceae</taxon>
        <taxon>Epibacterium</taxon>
    </lineage>
</organism>
<dbReference type="EC" id="2.7.13.3" evidence="3"/>
<dbReference type="Pfam" id="PF02518">
    <property type="entry name" value="HATPase_c"/>
    <property type="match status" value="1"/>
</dbReference>
<comment type="subcellular location">
    <subcellularLocation>
        <location evidence="2">Cell membrane</location>
        <topology evidence="2">Multi-pass membrane protein</topology>
    </subcellularLocation>
</comment>
<dbReference type="PANTHER" id="PTHR44936">
    <property type="entry name" value="SENSOR PROTEIN CREC"/>
    <property type="match status" value="1"/>
</dbReference>
<keyword evidence="13" id="KW-1185">Reference proteome</keyword>
<dbReference type="Gene3D" id="1.10.287.130">
    <property type="match status" value="1"/>
</dbReference>
<dbReference type="RefSeq" id="WP_232716598.1">
    <property type="nucleotide sequence ID" value="NZ_FMWG01000011.1"/>
</dbReference>
<evidence type="ECO:0000313" key="13">
    <source>
        <dbReference type="Proteomes" id="UP000198767"/>
    </source>
</evidence>
<sequence length="477" mass="52338">MTLRRLGQVWVLVALISGVLFAWIWLQSSRAWEQHLTRSYVTGFALFEALRAGAPFPPGVTSDILSPDAQILAADNLFERLPEAPHPAYVTNLSIHTATDDPIRGETLSLAILSDRLRYQVASISSRPEAGSAEKLGNVTRALAMFCSDPVLYARYGTGAWQQINGRAIWGCGARPADLRLPAGLGLFLVAAVLLGHVGVVAFSFEQFARRLRAHRHLSGAGSYDSSGPTELQDLAKALNRYLEIEQEQLSKRADVLSGISHDLGTPATRLRLRARLIEDTELRHKLESDIDQMTNMIESVLTYTRAELNLEEPRKLSLLSLVEALVADYQDMERPVKLRPTPPLMVAGQGSLFMSRRVEARLPEDRRVIITARPVGLQRALSNLIDNALKYGRMACVSLEADARSVTILIEDAGSEMGPDDMQQVMEPFTRGSNVSDKQGSGLGLSIVSTILAIHGGSLQFETGKEGLRARVTLPR</sequence>
<keyword evidence="10" id="KW-0472">Membrane</keyword>
<dbReference type="CDD" id="cd00075">
    <property type="entry name" value="HATPase"/>
    <property type="match status" value="1"/>
</dbReference>
<dbReference type="GO" id="GO:0000155">
    <property type="term" value="F:phosphorelay sensor kinase activity"/>
    <property type="evidence" value="ECO:0007669"/>
    <property type="project" value="InterPro"/>
</dbReference>
<feature type="transmembrane region" description="Helical" evidence="10">
    <location>
        <begin position="6"/>
        <end position="26"/>
    </location>
</feature>
<dbReference type="PRINTS" id="PR00344">
    <property type="entry name" value="BCTRLSENSOR"/>
</dbReference>
<name>A0A1G5RAP6_9RHOB</name>
<dbReference type="InterPro" id="IPR003661">
    <property type="entry name" value="HisK_dim/P_dom"/>
</dbReference>
<dbReference type="SMART" id="SM00388">
    <property type="entry name" value="HisKA"/>
    <property type="match status" value="1"/>
</dbReference>
<dbReference type="InterPro" id="IPR036097">
    <property type="entry name" value="HisK_dim/P_sf"/>
</dbReference>
<evidence type="ECO:0000256" key="10">
    <source>
        <dbReference type="SAM" id="Phobius"/>
    </source>
</evidence>
<dbReference type="InterPro" id="IPR050980">
    <property type="entry name" value="2C_sensor_his_kinase"/>
</dbReference>
<dbReference type="PROSITE" id="PS50109">
    <property type="entry name" value="HIS_KIN"/>
    <property type="match status" value="1"/>
</dbReference>
<evidence type="ECO:0000256" key="4">
    <source>
        <dbReference type="ARBA" id="ARBA00022475"/>
    </source>
</evidence>
<keyword evidence="10" id="KW-0812">Transmembrane</keyword>
<evidence type="ECO:0000256" key="2">
    <source>
        <dbReference type="ARBA" id="ARBA00004651"/>
    </source>
</evidence>
<dbReference type="InterPro" id="IPR003594">
    <property type="entry name" value="HATPase_dom"/>
</dbReference>
<evidence type="ECO:0000256" key="9">
    <source>
        <dbReference type="ARBA" id="ARBA00022840"/>
    </source>
</evidence>
<dbReference type="SMART" id="SM00387">
    <property type="entry name" value="HATPase_c"/>
    <property type="match status" value="1"/>
</dbReference>
<keyword evidence="7" id="KW-0547">Nucleotide-binding</keyword>
<dbReference type="PANTHER" id="PTHR44936:SF10">
    <property type="entry name" value="SENSOR PROTEIN RSTB"/>
    <property type="match status" value="1"/>
</dbReference>
<evidence type="ECO:0000256" key="7">
    <source>
        <dbReference type="ARBA" id="ARBA00022741"/>
    </source>
</evidence>
<proteinExistence type="predicted"/>
<keyword evidence="5" id="KW-0597">Phosphoprotein</keyword>
<reference evidence="12 13" key="1">
    <citation type="submission" date="2016-10" db="EMBL/GenBank/DDBJ databases">
        <authorList>
            <person name="de Groot N.N."/>
        </authorList>
    </citation>
    <scope>NUCLEOTIDE SEQUENCE [LARGE SCALE GENOMIC DNA]</scope>
    <source>
        <strain evidence="12 13">U95</strain>
    </source>
</reference>
<dbReference type="SUPFAM" id="SSF55874">
    <property type="entry name" value="ATPase domain of HSP90 chaperone/DNA topoisomerase II/histidine kinase"/>
    <property type="match status" value="1"/>
</dbReference>
<feature type="transmembrane region" description="Helical" evidence="10">
    <location>
        <begin position="185"/>
        <end position="205"/>
    </location>
</feature>
<protein>
    <recommendedName>
        <fullName evidence="3">histidine kinase</fullName>
        <ecNumber evidence="3">2.7.13.3</ecNumber>
    </recommendedName>
</protein>
<dbReference type="Pfam" id="PF00512">
    <property type="entry name" value="HisKA"/>
    <property type="match status" value="1"/>
</dbReference>
<evidence type="ECO:0000259" key="11">
    <source>
        <dbReference type="PROSITE" id="PS50109"/>
    </source>
</evidence>
<feature type="domain" description="Histidine kinase" evidence="11">
    <location>
        <begin position="259"/>
        <end position="477"/>
    </location>
</feature>
<accession>A0A1G5RAP6</accession>
<keyword evidence="9" id="KW-0067">ATP-binding</keyword>
<keyword evidence="10" id="KW-1133">Transmembrane helix</keyword>
<evidence type="ECO:0000256" key="8">
    <source>
        <dbReference type="ARBA" id="ARBA00022777"/>
    </source>
</evidence>
<keyword evidence="8 12" id="KW-0418">Kinase</keyword>
<evidence type="ECO:0000256" key="6">
    <source>
        <dbReference type="ARBA" id="ARBA00022679"/>
    </source>
</evidence>
<dbReference type="STRING" id="1156985.SAMN04488118_11185"/>
<dbReference type="InterPro" id="IPR036890">
    <property type="entry name" value="HATPase_C_sf"/>
</dbReference>
<dbReference type="Gene3D" id="3.30.565.10">
    <property type="entry name" value="Histidine kinase-like ATPase, C-terminal domain"/>
    <property type="match status" value="1"/>
</dbReference>
<dbReference type="InterPro" id="IPR004358">
    <property type="entry name" value="Sig_transdc_His_kin-like_C"/>
</dbReference>
<dbReference type="InterPro" id="IPR005467">
    <property type="entry name" value="His_kinase_dom"/>
</dbReference>
<dbReference type="EMBL" id="FMWG01000011">
    <property type="protein sequence ID" value="SCZ71056.1"/>
    <property type="molecule type" value="Genomic_DNA"/>
</dbReference>
<evidence type="ECO:0000256" key="5">
    <source>
        <dbReference type="ARBA" id="ARBA00022553"/>
    </source>
</evidence>
<comment type="catalytic activity">
    <reaction evidence="1">
        <text>ATP + protein L-histidine = ADP + protein N-phospho-L-histidine.</text>
        <dbReference type="EC" id="2.7.13.3"/>
    </reaction>
</comment>
<dbReference type="AlphaFoldDB" id="A0A1G5RAP6"/>
<evidence type="ECO:0000313" key="12">
    <source>
        <dbReference type="EMBL" id="SCZ71056.1"/>
    </source>
</evidence>
<dbReference type="GO" id="GO:0005524">
    <property type="term" value="F:ATP binding"/>
    <property type="evidence" value="ECO:0007669"/>
    <property type="project" value="UniProtKB-KW"/>
</dbReference>
<dbReference type="SUPFAM" id="SSF47384">
    <property type="entry name" value="Homodimeric domain of signal transducing histidine kinase"/>
    <property type="match status" value="1"/>
</dbReference>
<gene>
    <name evidence="12" type="ORF">SAMN04488118_11185</name>
</gene>
<evidence type="ECO:0000256" key="1">
    <source>
        <dbReference type="ARBA" id="ARBA00000085"/>
    </source>
</evidence>
<keyword evidence="4" id="KW-1003">Cell membrane</keyword>
<evidence type="ECO:0000256" key="3">
    <source>
        <dbReference type="ARBA" id="ARBA00012438"/>
    </source>
</evidence>
<keyword evidence="6" id="KW-0808">Transferase</keyword>
<dbReference type="GO" id="GO:0005886">
    <property type="term" value="C:plasma membrane"/>
    <property type="evidence" value="ECO:0007669"/>
    <property type="project" value="UniProtKB-SubCell"/>
</dbReference>
<dbReference type="Proteomes" id="UP000198767">
    <property type="component" value="Unassembled WGS sequence"/>
</dbReference>